<sequence length="95" mass="10704">MELEMNNNKTNDKATEKKGPKGRNIYYLSARKDKDGKKEGWEVKMENCERISALVATKEEAIEKAKSLAGKKSATIIIRRLDGSIQDTIKYAGQK</sequence>
<dbReference type="Pfam" id="PF09954">
    <property type="entry name" value="DUF2188"/>
    <property type="match status" value="1"/>
</dbReference>
<dbReference type="Proteomes" id="UP000002522">
    <property type="component" value="Chromosome"/>
</dbReference>
<reference evidence="2 3" key="1">
    <citation type="journal article" date="2002" name="Nucleic Acids Res.">
        <title>The complete genomic sequence of Mycoplasma penetrans, an intracellular bacterial pathogen in humans.</title>
        <authorList>
            <person name="Sasaki Y."/>
            <person name="Ishikawa J."/>
            <person name="Yamashita A."/>
            <person name="Oshima K."/>
            <person name="Kenri T."/>
            <person name="Furuya K."/>
            <person name="Yoshino C."/>
            <person name="Horino A."/>
            <person name="Shiba T."/>
            <person name="Sasaki T."/>
            <person name="Hattori M."/>
        </authorList>
    </citation>
    <scope>NUCLEOTIDE SEQUENCE [LARGE SCALE GENOMIC DNA]</scope>
    <source>
        <strain evidence="2 3">HF-2</strain>
    </source>
</reference>
<evidence type="ECO:0000313" key="3">
    <source>
        <dbReference type="Proteomes" id="UP000002522"/>
    </source>
</evidence>
<accession>Q8EVE5</accession>
<keyword evidence="3" id="KW-1185">Reference proteome</keyword>
<dbReference type="KEGG" id="mpe:MYPE6190"/>
<dbReference type="AlphaFoldDB" id="Q8EVE5"/>
<protein>
    <submittedName>
        <fullName evidence="2">Uncharacterized protein</fullName>
    </submittedName>
</protein>
<dbReference type="HOGENOM" id="CLU_2369838_0_0_14"/>
<proteinExistence type="predicted"/>
<gene>
    <name evidence="2" type="ordered locus">MYPE6190</name>
</gene>
<organism evidence="2 3">
    <name type="scientific">Malacoplasma penetrans (strain HF-2)</name>
    <name type="common">Mycoplasma penetrans</name>
    <dbReference type="NCBI Taxonomy" id="272633"/>
    <lineage>
        <taxon>Bacteria</taxon>
        <taxon>Bacillati</taxon>
        <taxon>Mycoplasmatota</taxon>
        <taxon>Mycoplasmoidales</taxon>
        <taxon>Mycoplasmoidaceae</taxon>
        <taxon>Malacoplasma</taxon>
    </lineage>
</organism>
<evidence type="ECO:0000313" key="2">
    <source>
        <dbReference type="EMBL" id="BAC44409.1"/>
    </source>
</evidence>
<dbReference type="EMBL" id="BA000026">
    <property type="protein sequence ID" value="BAC44409.1"/>
    <property type="molecule type" value="Genomic_DNA"/>
</dbReference>
<name>Q8EVE5_MALP2</name>
<dbReference type="STRING" id="272633.gene:10731736"/>
<dbReference type="InterPro" id="IPR018691">
    <property type="entry name" value="DUF2188"/>
</dbReference>
<dbReference type="FunCoup" id="Q8EVE5">
    <property type="interactions" value="4"/>
</dbReference>
<dbReference type="InParanoid" id="Q8EVE5"/>
<feature type="compositionally biased region" description="Basic and acidic residues" evidence="1">
    <location>
        <begin position="10"/>
        <end position="19"/>
    </location>
</feature>
<evidence type="ECO:0000256" key="1">
    <source>
        <dbReference type="SAM" id="MobiDB-lite"/>
    </source>
</evidence>
<feature type="region of interest" description="Disordered" evidence="1">
    <location>
        <begin position="1"/>
        <end position="23"/>
    </location>
</feature>